<dbReference type="EMBL" id="KQ965200">
    <property type="protein sequence ID" value="KXN64755.1"/>
    <property type="molecule type" value="Genomic_DNA"/>
</dbReference>
<protein>
    <recommendedName>
        <fullName evidence="3">F-box domain-containing protein</fullName>
    </recommendedName>
</protein>
<accession>A0A137NPT0</accession>
<evidence type="ECO:0000313" key="2">
    <source>
        <dbReference type="Proteomes" id="UP000070444"/>
    </source>
</evidence>
<evidence type="ECO:0008006" key="3">
    <source>
        <dbReference type="Google" id="ProtNLM"/>
    </source>
</evidence>
<dbReference type="AlphaFoldDB" id="A0A137NPT0"/>
<proteinExistence type="predicted"/>
<keyword evidence="2" id="KW-1185">Reference proteome</keyword>
<sequence length="113" mass="13380">MLKNLAYEMPNLQEKTKDCCLEYFNEEVFKTILSSKCIVDWNINNYNDEEIEASNLPSNYSIKYLEINYGLPAPLALKIINSCKNLKNLNLKKYMNKEHLDWSKIERRVNILK</sequence>
<name>A0A137NPT0_CONC2</name>
<organism evidence="1 2">
    <name type="scientific">Conidiobolus coronatus (strain ATCC 28846 / CBS 209.66 / NRRL 28638)</name>
    <name type="common">Delacroixia coronata</name>
    <dbReference type="NCBI Taxonomy" id="796925"/>
    <lineage>
        <taxon>Eukaryota</taxon>
        <taxon>Fungi</taxon>
        <taxon>Fungi incertae sedis</taxon>
        <taxon>Zoopagomycota</taxon>
        <taxon>Entomophthoromycotina</taxon>
        <taxon>Entomophthoromycetes</taxon>
        <taxon>Entomophthorales</taxon>
        <taxon>Ancylistaceae</taxon>
        <taxon>Conidiobolus</taxon>
    </lineage>
</organism>
<reference evidence="1 2" key="1">
    <citation type="journal article" date="2015" name="Genome Biol. Evol.">
        <title>Phylogenomic analyses indicate that early fungi evolved digesting cell walls of algal ancestors of land plants.</title>
        <authorList>
            <person name="Chang Y."/>
            <person name="Wang S."/>
            <person name="Sekimoto S."/>
            <person name="Aerts A.L."/>
            <person name="Choi C."/>
            <person name="Clum A."/>
            <person name="LaButti K.M."/>
            <person name="Lindquist E.A."/>
            <person name="Yee Ngan C."/>
            <person name="Ohm R.A."/>
            <person name="Salamov A.A."/>
            <person name="Grigoriev I.V."/>
            <person name="Spatafora J.W."/>
            <person name="Berbee M.L."/>
        </authorList>
    </citation>
    <scope>NUCLEOTIDE SEQUENCE [LARGE SCALE GENOMIC DNA]</scope>
    <source>
        <strain evidence="1 2">NRRL 28638</strain>
    </source>
</reference>
<gene>
    <name evidence="1" type="ORF">CONCODRAFT_13979</name>
</gene>
<dbReference type="Proteomes" id="UP000070444">
    <property type="component" value="Unassembled WGS sequence"/>
</dbReference>
<evidence type="ECO:0000313" key="1">
    <source>
        <dbReference type="EMBL" id="KXN64755.1"/>
    </source>
</evidence>